<dbReference type="GO" id="GO:0005737">
    <property type="term" value="C:cytoplasm"/>
    <property type="evidence" value="ECO:0007669"/>
    <property type="project" value="TreeGrafter"/>
</dbReference>
<feature type="active site" evidence="5 6">
    <location>
        <position position="408"/>
    </location>
</feature>
<comment type="caution">
    <text evidence="8">The sequence shown here is derived from an EMBL/GenBank/DDBJ whole genome shotgun (WGS) entry which is preliminary data.</text>
</comment>
<evidence type="ECO:0000259" key="7">
    <source>
        <dbReference type="PROSITE" id="PS50203"/>
    </source>
</evidence>
<dbReference type="Pfam" id="PF00648">
    <property type="entry name" value="Peptidase_C2"/>
    <property type="match status" value="1"/>
</dbReference>
<evidence type="ECO:0000313" key="9">
    <source>
        <dbReference type="Proteomes" id="UP000663879"/>
    </source>
</evidence>
<dbReference type="SMART" id="SM00230">
    <property type="entry name" value="CysPc"/>
    <property type="match status" value="1"/>
</dbReference>
<dbReference type="SUPFAM" id="SSF54001">
    <property type="entry name" value="Cysteine proteinases"/>
    <property type="match status" value="1"/>
</dbReference>
<evidence type="ECO:0000256" key="1">
    <source>
        <dbReference type="ARBA" id="ARBA00007623"/>
    </source>
</evidence>
<dbReference type="InterPro" id="IPR022684">
    <property type="entry name" value="Calpain_cysteine_protease"/>
</dbReference>
<keyword evidence="3 6" id="KW-0378">Hydrolase</keyword>
<proteinExistence type="inferred from homology"/>
<keyword evidence="2 6" id="KW-0645">Protease</keyword>
<dbReference type="EMBL" id="CAJNOC010000988">
    <property type="protein sequence ID" value="CAF0824474.1"/>
    <property type="molecule type" value="Genomic_DNA"/>
</dbReference>
<dbReference type="PANTHER" id="PTHR10183:SF379">
    <property type="entry name" value="CALPAIN-5"/>
    <property type="match status" value="1"/>
</dbReference>
<sequence length="601" mass="69437">MLSKNLSESSLLNLNLNEDNSKLEKLKTDSDNAEIDDEEFILIQKSLEEIEEENFNGQNLKQSNYKVIESKDHILINSYRPSHINLYKNQNINEIRLANKPFKDPHFPRSSKIILENLNSDFAEGLFTSLKIANKKTNKELEEKLKWKKPQVICYDKRIGKYEFVLDSKGQSLGEKFNQDQYVKYFSSDDIFQGLLGDCFMIATLLNICNNKEILLHMIPIDNANVNNMKIGAYHFRLWRLGEWYDVVIDDYLPIDSRHNPLFARNLNFPNEFWICLVEKSIAKFVGKYENLNGGHTENIATLFSGGIQNVYYSDLVKHVTSKSPILNKYANNSAKSLTDQFGSIEAGCPNIDELFFIIQYALKLKNIVGCHSTNKTMTSLLGIFSHHQYAITAAFVKENKKIIRVQNPHNHPDEIKKTKKYNDFEQRLKKQGAPATVFGEFYLEFNEFIDCFENICVYNLLPEKPLNPISKKTLTKLKKKCVKWKILHKQGVMSTDKKGAQFTINFEIKSSSSEHILLTLCQTYSSECFLSRITLHKDNQKFKSIQSQSYALQQIFNFFLDSGKYTATFEALTDIKNSRDVCARIFHPKSLNKSVQILDQ</sequence>
<dbReference type="OrthoDB" id="424753at2759"/>
<feature type="active site" evidence="5">
    <location>
        <position position="372"/>
    </location>
</feature>
<accession>A0A813UCL6</accession>
<keyword evidence="9" id="KW-1185">Reference proteome</keyword>
<dbReference type="PROSITE" id="PS50203">
    <property type="entry name" value="CALPAIN_CAT"/>
    <property type="match status" value="1"/>
</dbReference>
<protein>
    <recommendedName>
        <fullName evidence="7">Calpain catalytic domain-containing protein</fullName>
    </recommendedName>
</protein>
<evidence type="ECO:0000256" key="2">
    <source>
        <dbReference type="ARBA" id="ARBA00022670"/>
    </source>
</evidence>
<dbReference type="Gene3D" id="3.90.70.10">
    <property type="entry name" value="Cysteine proteinases"/>
    <property type="match status" value="1"/>
</dbReference>
<reference evidence="8" key="1">
    <citation type="submission" date="2021-02" db="EMBL/GenBank/DDBJ databases">
        <authorList>
            <person name="Nowell W R."/>
        </authorList>
    </citation>
    <scope>NUCLEOTIDE SEQUENCE</scope>
    <source>
        <strain evidence="8">Ploen Becks lab</strain>
    </source>
</reference>
<dbReference type="Proteomes" id="UP000663879">
    <property type="component" value="Unassembled WGS sequence"/>
</dbReference>
<organism evidence="8 9">
    <name type="scientific">Brachionus calyciflorus</name>
    <dbReference type="NCBI Taxonomy" id="104777"/>
    <lineage>
        <taxon>Eukaryota</taxon>
        <taxon>Metazoa</taxon>
        <taxon>Spiralia</taxon>
        <taxon>Gnathifera</taxon>
        <taxon>Rotifera</taxon>
        <taxon>Eurotatoria</taxon>
        <taxon>Monogononta</taxon>
        <taxon>Pseudotrocha</taxon>
        <taxon>Ploima</taxon>
        <taxon>Brachionidae</taxon>
        <taxon>Brachionus</taxon>
    </lineage>
</organism>
<comment type="similarity">
    <text evidence="1">Belongs to the peptidase C2 family.</text>
</comment>
<dbReference type="InterPro" id="IPR001300">
    <property type="entry name" value="Peptidase_C2_calpain_cat"/>
</dbReference>
<evidence type="ECO:0000256" key="4">
    <source>
        <dbReference type="ARBA" id="ARBA00022807"/>
    </source>
</evidence>
<feature type="active site" evidence="5 6">
    <location>
        <position position="199"/>
    </location>
</feature>
<evidence type="ECO:0000256" key="3">
    <source>
        <dbReference type="ARBA" id="ARBA00022801"/>
    </source>
</evidence>
<feature type="active site" evidence="6">
    <location>
        <position position="388"/>
    </location>
</feature>
<dbReference type="PANTHER" id="PTHR10183">
    <property type="entry name" value="CALPAIN"/>
    <property type="match status" value="1"/>
</dbReference>
<gene>
    <name evidence="8" type="ORF">OXX778_LOCUS7646</name>
</gene>
<keyword evidence="4 6" id="KW-0788">Thiol protease</keyword>
<dbReference type="GO" id="GO:0004198">
    <property type="term" value="F:calcium-dependent cysteine-type endopeptidase activity"/>
    <property type="evidence" value="ECO:0007669"/>
    <property type="project" value="InterPro"/>
</dbReference>
<evidence type="ECO:0000313" key="8">
    <source>
        <dbReference type="EMBL" id="CAF0824474.1"/>
    </source>
</evidence>
<dbReference type="AlphaFoldDB" id="A0A813UCL6"/>
<evidence type="ECO:0000256" key="5">
    <source>
        <dbReference type="PIRSR" id="PIRSR622684-1"/>
    </source>
</evidence>
<dbReference type="GO" id="GO:0006508">
    <property type="term" value="P:proteolysis"/>
    <property type="evidence" value="ECO:0007669"/>
    <property type="project" value="UniProtKB-KW"/>
</dbReference>
<dbReference type="InterPro" id="IPR038765">
    <property type="entry name" value="Papain-like_cys_pep_sf"/>
</dbReference>
<feature type="domain" description="Calpain catalytic" evidence="7">
    <location>
        <begin position="101"/>
        <end position="462"/>
    </location>
</feature>
<name>A0A813UCL6_9BILA</name>
<evidence type="ECO:0000256" key="6">
    <source>
        <dbReference type="PROSITE-ProRule" id="PRU00239"/>
    </source>
</evidence>
<dbReference type="PRINTS" id="PR00704">
    <property type="entry name" value="CALPAIN"/>
</dbReference>